<dbReference type="SUPFAM" id="SSF51735">
    <property type="entry name" value="NAD(P)-binding Rossmann-fold domains"/>
    <property type="match status" value="1"/>
</dbReference>
<sequence>MKALTAKVAVVTGARQGLGEATARRLADDGATVVVADLQDPGALAAELEQRTGRRHAGVVLDVTDGRRLRAALDDVVARFGSLDVLVNNAGVSQPQLPLIETTDETYEHVMAVNARGVFNGIRAGGAIMAESGGGRIINIASYLGKRGLATFGVYSASKGAVISLTQAAAEELGPYGVTVNAVCPGTMVTQLMLDTLSATTGEENPDAEAWMRAYAGDRIPVRRMGRPADVAGLVSWLASDDSSYMTGAALNLSGGEALYF</sequence>
<dbReference type="NCBIfam" id="NF005559">
    <property type="entry name" value="PRK07231.1"/>
    <property type="match status" value="1"/>
</dbReference>
<comment type="caution">
    <text evidence="3">The sequence shown here is derived from an EMBL/GenBank/DDBJ whole genome shotgun (WGS) entry which is preliminary data.</text>
</comment>
<dbReference type="PRINTS" id="PR00080">
    <property type="entry name" value="SDRFAMILY"/>
</dbReference>
<dbReference type="PRINTS" id="PR00081">
    <property type="entry name" value="GDHRDH"/>
</dbReference>
<gene>
    <name evidence="3" type="ORF">AAFH96_30770</name>
</gene>
<evidence type="ECO:0000256" key="2">
    <source>
        <dbReference type="ARBA" id="ARBA00023002"/>
    </source>
</evidence>
<dbReference type="PROSITE" id="PS00061">
    <property type="entry name" value="ADH_SHORT"/>
    <property type="match status" value="1"/>
</dbReference>
<dbReference type="Pfam" id="PF13561">
    <property type="entry name" value="adh_short_C2"/>
    <property type="match status" value="1"/>
</dbReference>
<dbReference type="Gene3D" id="3.40.50.720">
    <property type="entry name" value="NAD(P)-binding Rossmann-like Domain"/>
    <property type="match status" value="1"/>
</dbReference>
<dbReference type="PANTHER" id="PTHR42760:SF133">
    <property type="entry name" value="3-OXOACYL-[ACYL-CARRIER-PROTEIN] REDUCTASE"/>
    <property type="match status" value="1"/>
</dbReference>
<keyword evidence="4" id="KW-1185">Reference proteome</keyword>
<dbReference type="RefSeq" id="WP_375736533.1">
    <property type="nucleotide sequence ID" value="NZ_JBCGDC010000144.1"/>
</dbReference>
<evidence type="ECO:0000313" key="4">
    <source>
        <dbReference type="Proteomes" id="UP001582793"/>
    </source>
</evidence>
<accession>A0ABV5D2H9</accession>
<keyword evidence="2 3" id="KW-0560">Oxidoreductase</keyword>
<dbReference type="InterPro" id="IPR020904">
    <property type="entry name" value="Sc_DH/Rdtase_CS"/>
</dbReference>
<comment type="similarity">
    <text evidence="1">Belongs to the short-chain dehydrogenases/reductases (SDR) family.</text>
</comment>
<dbReference type="EC" id="1.1.1.47" evidence="3"/>
<evidence type="ECO:0000313" key="3">
    <source>
        <dbReference type="EMBL" id="MFB6397441.1"/>
    </source>
</evidence>
<dbReference type="InterPro" id="IPR036291">
    <property type="entry name" value="NAD(P)-bd_dom_sf"/>
</dbReference>
<reference evidence="3 4" key="1">
    <citation type="submission" date="2024-04" db="EMBL/GenBank/DDBJ databases">
        <title>Polymorphospora sp. isolated from Baiyangdian Lake in Xiong'an New Area.</title>
        <authorList>
            <person name="Zhang X."/>
            <person name="Liu J."/>
        </authorList>
    </citation>
    <scope>NUCLEOTIDE SEQUENCE [LARGE SCALE GENOMIC DNA]</scope>
    <source>
        <strain evidence="3 4">2-325</strain>
    </source>
</reference>
<dbReference type="Proteomes" id="UP001582793">
    <property type="component" value="Unassembled WGS sequence"/>
</dbReference>
<dbReference type="GO" id="GO:0047936">
    <property type="term" value="F:glucose 1-dehydrogenase [NAD(P)+] activity"/>
    <property type="evidence" value="ECO:0007669"/>
    <property type="project" value="UniProtKB-EC"/>
</dbReference>
<dbReference type="InterPro" id="IPR002347">
    <property type="entry name" value="SDR_fam"/>
</dbReference>
<proteinExistence type="inferred from homology"/>
<dbReference type="EMBL" id="JBCGDC010000144">
    <property type="protein sequence ID" value="MFB6397441.1"/>
    <property type="molecule type" value="Genomic_DNA"/>
</dbReference>
<evidence type="ECO:0000256" key="1">
    <source>
        <dbReference type="ARBA" id="ARBA00006484"/>
    </source>
</evidence>
<organism evidence="3 4">
    <name type="scientific">Polymorphospora lycopeni</name>
    <dbReference type="NCBI Taxonomy" id="3140240"/>
    <lineage>
        <taxon>Bacteria</taxon>
        <taxon>Bacillati</taxon>
        <taxon>Actinomycetota</taxon>
        <taxon>Actinomycetes</taxon>
        <taxon>Micromonosporales</taxon>
        <taxon>Micromonosporaceae</taxon>
        <taxon>Polymorphospora</taxon>
    </lineage>
</organism>
<dbReference type="PANTHER" id="PTHR42760">
    <property type="entry name" value="SHORT-CHAIN DEHYDROGENASES/REDUCTASES FAMILY MEMBER"/>
    <property type="match status" value="1"/>
</dbReference>
<protein>
    <submittedName>
        <fullName evidence="3">Glucose 1-dehydrogenase</fullName>
        <ecNumber evidence="3">1.1.1.47</ecNumber>
    </submittedName>
</protein>
<name>A0ABV5D2H9_9ACTN</name>